<evidence type="ECO:0000313" key="2">
    <source>
        <dbReference type="Proteomes" id="UP000601361"/>
    </source>
</evidence>
<dbReference type="Proteomes" id="UP000601361">
    <property type="component" value="Unassembled WGS sequence"/>
</dbReference>
<gene>
    <name evidence="1" type="ORF">GCM10011378_42850</name>
</gene>
<comment type="caution">
    <text evidence="1">The sequence shown here is derived from an EMBL/GenBank/DDBJ whole genome shotgun (WGS) entry which is preliminary data.</text>
</comment>
<dbReference type="EMBL" id="BMGS01000019">
    <property type="protein sequence ID" value="GGG62152.1"/>
    <property type="molecule type" value="Genomic_DNA"/>
</dbReference>
<keyword evidence="2" id="KW-1185">Reference proteome</keyword>
<dbReference type="RefSeq" id="WP_188559908.1">
    <property type="nucleotide sequence ID" value="NZ_BMGS01000019.1"/>
</dbReference>
<name>A0ABQ1X7D7_9BACT</name>
<accession>A0ABQ1X7D7</accession>
<sequence>MNQGAIRISASMDEHGYGWGCFDVTISKGETTTHLTFFADEDTWKDFGKELSCFPVAVSATVSFEAGIIDTSDSYLKLQAYCFDAYGHAAIRVSVDNRKPDPDRCKLAFSIPAEIASINRLGHLLRNWRAENNTEILWQAQTS</sequence>
<evidence type="ECO:0000313" key="1">
    <source>
        <dbReference type="EMBL" id="GGG62152.1"/>
    </source>
</evidence>
<protein>
    <submittedName>
        <fullName evidence="1">Uncharacterized protein</fullName>
    </submittedName>
</protein>
<proteinExistence type="predicted"/>
<organism evidence="1 2">
    <name type="scientific">Hymenobacter glacieicola</name>
    <dbReference type="NCBI Taxonomy" id="1562124"/>
    <lineage>
        <taxon>Bacteria</taxon>
        <taxon>Pseudomonadati</taxon>
        <taxon>Bacteroidota</taxon>
        <taxon>Cytophagia</taxon>
        <taxon>Cytophagales</taxon>
        <taxon>Hymenobacteraceae</taxon>
        <taxon>Hymenobacter</taxon>
    </lineage>
</organism>
<reference evidence="2" key="1">
    <citation type="journal article" date="2019" name="Int. J. Syst. Evol. Microbiol.">
        <title>The Global Catalogue of Microorganisms (GCM) 10K type strain sequencing project: providing services to taxonomists for standard genome sequencing and annotation.</title>
        <authorList>
            <consortium name="The Broad Institute Genomics Platform"/>
            <consortium name="The Broad Institute Genome Sequencing Center for Infectious Disease"/>
            <person name="Wu L."/>
            <person name="Ma J."/>
        </authorList>
    </citation>
    <scope>NUCLEOTIDE SEQUENCE [LARGE SCALE GENOMIC DNA]</scope>
    <source>
        <strain evidence="2">CGMCC 1.12990</strain>
    </source>
</reference>